<evidence type="ECO:0000313" key="2">
    <source>
        <dbReference type="Proteomes" id="UP000029647"/>
    </source>
</evidence>
<dbReference type="Pfam" id="PF02586">
    <property type="entry name" value="SRAP"/>
    <property type="match status" value="1"/>
</dbReference>
<protein>
    <recommendedName>
        <fullName evidence="3">SOS response-associated peptidase</fullName>
    </recommendedName>
</protein>
<dbReference type="InterPro" id="IPR003738">
    <property type="entry name" value="SRAP"/>
</dbReference>
<dbReference type="AlphaFoldDB" id="A0A090W9M3"/>
<comment type="caution">
    <text evidence="1">The sequence shown here is derived from an EMBL/GenBank/DDBJ whole genome shotgun (WGS) entry which is preliminary data.</text>
</comment>
<name>A0A090W9M3_NONUL</name>
<accession>A0A090W9M3</accession>
<evidence type="ECO:0008006" key="3">
    <source>
        <dbReference type="Google" id="ProtNLM"/>
    </source>
</evidence>
<dbReference type="GO" id="GO:0106300">
    <property type="term" value="P:protein-DNA covalent cross-linking repair"/>
    <property type="evidence" value="ECO:0007669"/>
    <property type="project" value="InterPro"/>
</dbReference>
<gene>
    <name evidence="1" type="ORF">JCM19275_2488</name>
</gene>
<dbReference type="InterPro" id="IPR036590">
    <property type="entry name" value="SRAP-like"/>
</dbReference>
<dbReference type="Proteomes" id="UP000029647">
    <property type="component" value="Unassembled WGS sequence"/>
</dbReference>
<dbReference type="GO" id="GO:0003697">
    <property type="term" value="F:single-stranded DNA binding"/>
    <property type="evidence" value="ECO:0007669"/>
    <property type="project" value="InterPro"/>
</dbReference>
<sequence>MCGRATIITPQEQLEKRFNAVFKNNVQLPENVNISAGEQLPVITSEAPGEIQLFTYGFTPHCT</sequence>
<organism evidence="1 2">
    <name type="scientific">Nonlabens ulvanivorans</name>
    <name type="common">Persicivirga ulvanivorans</name>
    <dbReference type="NCBI Taxonomy" id="906888"/>
    <lineage>
        <taxon>Bacteria</taxon>
        <taxon>Pseudomonadati</taxon>
        <taxon>Bacteroidota</taxon>
        <taxon>Flavobacteriia</taxon>
        <taxon>Flavobacteriales</taxon>
        <taxon>Flavobacteriaceae</taxon>
        <taxon>Nonlabens</taxon>
    </lineage>
</organism>
<proteinExistence type="predicted"/>
<evidence type="ECO:0000313" key="1">
    <source>
        <dbReference type="EMBL" id="GAL73641.1"/>
    </source>
</evidence>
<dbReference type="EMBL" id="BBNT01000001">
    <property type="protein sequence ID" value="GAL73641.1"/>
    <property type="molecule type" value="Genomic_DNA"/>
</dbReference>
<reference evidence="1 2" key="1">
    <citation type="journal article" date="2014" name="Genome Announc.">
        <title>Draft Genome Sequences of Marine Flavobacterium Nonlabens Strains NR17, NR24, NR27, NR32, NR33, and Ara13.</title>
        <authorList>
            <person name="Nakanishi M."/>
            <person name="Meirelles P."/>
            <person name="Suzuki R."/>
            <person name="Takatani N."/>
            <person name="Mino S."/>
            <person name="Suda W."/>
            <person name="Oshima K."/>
            <person name="Hattori M."/>
            <person name="Ohkuma M."/>
            <person name="Hosokawa M."/>
            <person name="Miyashita K."/>
            <person name="Thompson F.L."/>
            <person name="Niwa A."/>
            <person name="Sawabe T."/>
            <person name="Sawabe T."/>
        </authorList>
    </citation>
    <scope>NUCLEOTIDE SEQUENCE [LARGE SCALE GENOMIC DNA]</scope>
    <source>
        <strain evidence="2">JCM19275</strain>
    </source>
</reference>
<dbReference type="SUPFAM" id="SSF143081">
    <property type="entry name" value="BB1717-like"/>
    <property type="match status" value="1"/>
</dbReference>